<dbReference type="SUPFAM" id="SSF47220">
    <property type="entry name" value="alpha-catenin/vinculin-like"/>
    <property type="match status" value="3"/>
</dbReference>
<dbReference type="PANTHER" id="PTHR18914">
    <property type="entry name" value="ALPHA CATENIN"/>
    <property type="match status" value="1"/>
</dbReference>
<dbReference type="PRINTS" id="PR00805">
    <property type="entry name" value="ALPHACATENIN"/>
</dbReference>
<keyword evidence="5" id="KW-0130">Cell adhesion</keyword>
<dbReference type="GO" id="GO:0016342">
    <property type="term" value="C:catenin complex"/>
    <property type="evidence" value="ECO:0007669"/>
    <property type="project" value="TreeGrafter"/>
</dbReference>
<accession>A0A2A4IWF5</accession>
<dbReference type="Gene3D" id="1.20.120.230">
    <property type="entry name" value="Alpha-catenin/vinculin-like"/>
    <property type="match status" value="4"/>
</dbReference>
<dbReference type="InterPro" id="IPR001033">
    <property type="entry name" value="Alpha_catenin"/>
</dbReference>
<dbReference type="GO" id="GO:0098609">
    <property type="term" value="P:cell-cell adhesion"/>
    <property type="evidence" value="ECO:0007669"/>
    <property type="project" value="TreeGrafter"/>
</dbReference>
<gene>
    <name evidence="7" type="ORF">B5V51_11340</name>
</gene>
<dbReference type="GO" id="GO:0005737">
    <property type="term" value="C:cytoplasm"/>
    <property type="evidence" value="ECO:0007669"/>
    <property type="project" value="UniProtKB-SubCell"/>
</dbReference>
<keyword evidence="4" id="KW-0963">Cytoplasm</keyword>
<evidence type="ECO:0000256" key="2">
    <source>
        <dbReference type="ARBA" id="ARBA00004496"/>
    </source>
</evidence>
<sequence length="980" mass="106709">MATMTDQYGTTGTLTLKWDPRNLEIRTMSVERTLEPLVLQVTTLVNSKDRDAKKKRPGKSKRASALVATVERATEIFIERGQTIAYENPEITQQMLTAVEEVRKAGAAMSLAAREFSEEPCASSVRGGMVRAARALLCAVTRLLILADCVDVHLLLNKLNTVENDLDKLKSASSQSELLESARQFGRSAAELTAQAAKRQRELKEPRMKDELAAARAVLKKHSTMLLTASKVYVRHPELAAAKANRDYVLRAVCSAVDSISAVAQGQPAPQGGNRPVEGPGELAQALDDFDERMVMEPVAYSELRTRPSLEERLESIISGAALMADSSCTRDERRERIVAECNAVRQALQDLLHEYMANSTSQTGKPEQSAGLERAIENMCRKTRDLRRQLRKAVVDHVSDSFLETNVPLLVLMEAARNGNEKEVEEYALVFTEHANKLVEVANLVCSMSNNEDGVKMVRHAAEHIEALCPQSAVKLLTDAVDDITTIDDFLAENAGAFARAWESAVKLLTDAVDDITTIDDFLAENAGAFARAWESAVKLLTDAVDDITTIDDFLAENAGAFARAWESAVKLLTDAVDDITTIDDFLAENAGAFARAWESAVKLLTDAVDDITTIDDFLAENAGAFARAWESAVKLLTDAVDDITTIDDFLAENAGAFARAWESAVKLLTDAVDDITTIDDFLAENAGAFARAWESAVKLLTDAVDDITTIDDFLAENAGAFARAWESAVKLLTDAVDDITTIDDFLAENAGAFARAWESAVKLLTDAVDDITTIDDFLAENAGAFARAWESAVKLLTDAVDDITTIDDFLAENAGAFARAWESAVKLLTDAVDDITTIDDFLAENAGAFARAWESAVKLLTDAVDDITTIDDFLAENAGAFARAWESAVKLLTDAVDDITTIDDFLAVSENHILEDVNKCVVALQEGDPDSLERTAGAIRGRANRVCSVVTQEMDNYEPCIYTKRVLEAVTVLRDQAV</sequence>
<dbReference type="EMBL" id="NWSH01005682">
    <property type="protein sequence ID" value="PCG64061.1"/>
    <property type="molecule type" value="Genomic_DNA"/>
</dbReference>
<comment type="similarity">
    <text evidence="3">Belongs to the vinculin/alpha-catenin family.</text>
</comment>
<evidence type="ECO:0000256" key="4">
    <source>
        <dbReference type="ARBA" id="ARBA00022490"/>
    </source>
</evidence>
<dbReference type="GO" id="GO:0008013">
    <property type="term" value="F:beta-catenin binding"/>
    <property type="evidence" value="ECO:0007669"/>
    <property type="project" value="TreeGrafter"/>
</dbReference>
<comment type="subcellular location">
    <subcellularLocation>
        <location evidence="1">Cell junction</location>
    </subcellularLocation>
    <subcellularLocation>
        <location evidence="2">Cytoplasm</location>
    </subcellularLocation>
</comment>
<evidence type="ECO:0000256" key="3">
    <source>
        <dbReference type="ARBA" id="ARBA00008376"/>
    </source>
</evidence>
<evidence type="ECO:0000256" key="1">
    <source>
        <dbReference type="ARBA" id="ARBA00004282"/>
    </source>
</evidence>
<dbReference type="AlphaFoldDB" id="A0A2A4IWF5"/>
<reference evidence="7" key="1">
    <citation type="submission" date="2017-09" db="EMBL/GenBank/DDBJ databases">
        <title>Contemporary evolution of a Lepidopteran species, Heliothis virescens, in response to modern agricultural practices.</title>
        <authorList>
            <person name="Fritz M.L."/>
            <person name="Deyonke A.M."/>
            <person name="Papanicolaou A."/>
            <person name="Micinski S."/>
            <person name="Westbrook J."/>
            <person name="Gould F."/>
        </authorList>
    </citation>
    <scope>NUCLEOTIDE SEQUENCE [LARGE SCALE GENOMIC DNA]</scope>
    <source>
        <strain evidence="7">HvINT-</strain>
        <tissue evidence="7">Whole body</tissue>
    </source>
</reference>
<name>A0A2A4IWF5_HELVI</name>
<proteinExistence type="inferred from homology"/>
<evidence type="ECO:0000256" key="5">
    <source>
        <dbReference type="ARBA" id="ARBA00022889"/>
    </source>
</evidence>
<dbReference type="Gene3D" id="6.10.250.2510">
    <property type="match status" value="1"/>
</dbReference>
<dbReference type="PANTHER" id="PTHR18914:SF9">
    <property type="entry name" value="CATENIN ALPHA"/>
    <property type="match status" value="1"/>
</dbReference>
<keyword evidence="6" id="KW-0965">Cell junction</keyword>
<protein>
    <submittedName>
        <fullName evidence="7">Uncharacterized protein</fullName>
    </submittedName>
</protein>
<dbReference type="InterPro" id="IPR006077">
    <property type="entry name" value="Vinculin/catenin"/>
</dbReference>
<evidence type="ECO:0000313" key="7">
    <source>
        <dbReference type="EMBL" id="PCG64061.1"/>
    </source>
</evidence>
<dbReference type="GO" id="GO:0051015">
    <property type="term" value="F:actin filament binding"/>
    <property type="evidence" value="ECO:0007669"/>
    <property type="project" value="InterPro"/>
</dbReference>
<comment type="caution">
    <text evidence="7">The sequence shown here is derived from an EMBL/GenBank/DDBJ whole genome shotgun (WGS) entry which is preliminary data.</text>
</comment>
<dbReference type="GO" id="GO:0016477">
    <property type="term" value="P:cell migration"/>
    <property type="evidence" value="ECO:0007669"/>
    <property type="project" value="TreeGrafter"/>
</dbReference>
<dbReference type="GO" id="GO:0005912">
    <property type="term" value="C:adherens junction"/>
    <property type="evidence" value="ECO:0007669"/>
    <property type="project" value="TreeGrafter"/>
</dbReference>
<dbReference type="STRING" id="7102.A0A2A4IWF5"/>
<dbReference type="GO" id="GO:0045296">
    <property type="term" value="F:cadherin binding"/>
    <property type="evidence" value="ECO:0007669"/>
    <property type="project" value="InterPro"/>
</dbReference>
<dbReference type="InterPro" id="IPR036723">
    <property type="entry name" value="Alpha-catenin/vinculin-like_sf"/>
</dbReference>
<organism evidence="7">
    <name type="scientific">Heliothis virescens</name>
    <name type="common">Tobacco budworm moth</name>
    <dbReference type="NCBI Taxonomy" id="7102"/>
    <lineage>
        <taxon>Eukaryota</taxon>
        <taxon>Metazoa</taxon>
        <taxon>Ecdysozoa</taxon>
        <taxon>Arthropoda</taxon>
        <taxon>Hexapoda</taxon>
        <taxon>Insecta</taxon>
        <taxon>Pterygota</taxon>
        <taxon>Neoptera</taxon>
        <taxon>Endopterygota</taxon>
        <taxon>Lepidoptera</taxon>
        <taxon>Glossata</taxon>
        <taxon>Ditrysia</taxon>
        <taxon>Noctuoidea</taxon>
        <taxon>Noctuidae</taxon>
        <taxon>Heliothinae</taxon>
        <taxon>Heliothis</taxon>
    </lineage>
</organism>
<dbReference type="Pfam" id="PF01044">
    <property type="entry name" value="Vinculin"/>
    <property type="match status" value="2"/>
</dbReference>
<evidence type="ECO:0000256" key="6">
    <source>
        <dbReference type="ARBA" id="ARBA00022949"/>
    </source>
</evidence>